<feature type="region of interest" description="Disordered" evidence="1">
    <location>
        <begin position="1"/>
        <end position="44"/>
    </location>
</feature>
<dbReference type="AlphaFoldDB" id="A0A4S3JHX4"/>
<evidence type="ECO:0000256" key="1">
    <source>
        <dbReference type="SAM" id="MobiDB-lite"/>
    </source>
</evidence>
<dbReference type="EMBL" id="SOSA01000175">
    <property type="protein sequence ID" value="THC95069.1"/>
    <property type="molecule type" value="Genomic_DNA"/>
</dbReference>
<evidence type="ECO:0000313" key="2">
    <source>
        <dbReference type="EMBL" id="KAA8644088.1"/>
    </source>
</evidence>
<evidence type="ECO:0000313" key="4">
    <source>
        <dbReference type="Proteomes" id="UP000308092"/>
    </source>
</evidence>
<dbReference type="EMBL" id="QUQM01000006">
    <property type="protein sequence ID" value="KAA8644088.1"/>
    <property type="molecule type" value="Genomic_DNA"/>
</dbReference>
<gene>
    <name evidence="2" type="ORF">ATNIH1004_008286</name>
    <name evidence="3" type="ORF">EYZ11_005464</name>
</gene>
<dbReference type="Proteomes" id="UP000324241">
    <property type="component" value="Unassembled WGS sequence"/>
</dbReference>
<evidence type="ECO:0000313" key="3">
    <source>
        <dbReference type="EMBL" id="THC95069.1"/>
    </source>
</evidence>
<accession>A0A4S3JHX4</accession>
<organism evidence="3 4">
    <name type="scientific">Aspergillus tanneri</name>
    <dbReference type="NCBI Taxonomy" id="1220188"/>
    <lineage>
        <taxon>Eukaryota</taxon>
        <taxon>Fungi</taxon>
        <taxon>Dikarya</taxon>
        <taxon>Ascomycota</taxon>
        <taxon>Pezizomycotina</taxon>
        <taxon>Eurotiomycetes</taxon>
        <taxon>Eurotiomycetidae</taxon>
        <taxon>Eurotiales</taxon>
        <taxon>Aspergillaceae</taxon>
        <taxon>Aspergillus</taxon>
        <taxon>Aspergillus subgen. Circumdati</taxon>
    </lineage>
</organism>
<proteinExistence type="predicted"/>
<evidence type="ECO:0000313" key="5">
    <source>
        <dbReference type="Proteomes" id="UP000324241"/>
    </source>
</evidence>
<reference evidence="3 4" key="1">
    <citation type="submission" date="2019-03" db="EMBL/GenBank/DDBJ databases">
        <title>The genome sequence of a newly discovered highly antifungal drug resistant Aspergillus species, Aspergillus tanneri NIH 1004.</title>
        <authorList>
            <person name="Mounaud S."/>
            <person name="Singh I."/>
            <person name="Joardar V."/>
            <person name="Pakala S."/>
            <person name="Pakala S."/>
            <person name="Venepally P."/>
            <person name="Hoover J."/>
            <person name="Nierman W."/>
            <person name="Chung J."/>
            <person name="Losada L."/>
        </authorList>
    </citation>
    <scope>NUCLEOTIDE SEQUENCE [LARGE SCALE GENOMIC DNA]</scope>
    <source>
        <strain evidence="3 4">NIH1004</strain>
    </source>
</reference>
<sequence length="62" mass="7025">MNPNPNPYDLKLLDNLDPRVDRKHETHRSRSTGHGSSSGYGNNATQSATMALRMLHLVSMWF</sequence>
<name>A0A4S3JHX4_9EURO</name>
<protein>
    <submittedName>
        <fullName evidence="3">Uncharacterized protein</fullName>
    </submittedName>
</protein>
<dbReference type="VEuPathDB" id="FungiDB:EYZ11_005464"/>
<dbReference type="RefSeq" id="XP_033423449.1">
    <property type="nucleotide sequence ID" value="XM_033572897.1"/>
</dbReference>
<comment type="caution">
    <text evidence="3">The sequence shown here is derived from an EMBL/GenBank/DDBJ whole genome shotgun (WGS) entry which is preliminary data.</text>
</comment>
<dbReference type="GeneID" id="54330988"/>
<keyword evidence="4" id="KW-1185">Reference proteome</keyword>
<feature type="compositionally biased region" description="Basic and acidic residues" evidence="1">
    <location>
        <begin position="11"/>
        <end position="24"/>
    </location>
</feature>
<dbReference type="Proteomes" id="UP000308092">
    <property type="component" value="Unassembled WGS sequence"/>
</dbReference>
<reference evidence="2 5" key="2">
    <citation type="submission" date="2019-08" db="EMBL/GenBank/DDBJ databases">
        <title>The genome sequence of a newly discovered highly antifungal drug resistant Aspergillus species, Aspergillus tanneri NIH 1004.</title>
        <authorList>
            <person name="Mounaud S."/>
            <person name="Singh I."/>
            <person name="Joardar V."/>
            <person name="Pakala S."/>
            <person name="Pakala S."/>
            <person name="Venepally P."/>
            <person name="Chung J.K."/>
            <person name="Losada L."/>
            <person name="Nierman W.C."/>
        </authorList>
    </citation>
    <scope>NUCLEOTIDE SEQUENCE [LARGE SCALE GENOMIC DNA]</scope>
    <source>
        <strain evidence="2 5">NIH1004</strain>
    </source>
</reference>